<protein>
    <recommendedName>
        <fullName evidence="3">K Homology domain-containing protein</fullName>
    </recommendedName>
</protein>
<dbReference type="PROSITE" id="PS50084">
    <property type="entry name" value="KH_TYPE_1"/>
    <property type="match status" value="2"/>
</dbReference>
<dbReference type="Pfam" id="PF00013">
    <property type="entry name" value="KH_1"/>
    <property type="match status" value="1"/>
</dbReference>
<sequence length="457" mass="50641">MSPAVTAIEENINVMPEEAQERTPGCGCLRGIRSLLRAIKRRWRRRARPTEKKARKIAEVEEQTEEDRVAPTDGVILGEGVTEDDGKGKEMEKVNSEEHEEEERQKEGDDDDQLVLEDGGAEEEQVQAEARTEGDPFPELTCVLGEDVDLEEATTGKLEVEALTATEEGPSSGVMYVPGETIVEEALAEGWTVAGRRKRRKKKKERCREDEAKASMAEACRGPEEGYPPGVRCVLLEKEDQNEDGAQAWTKKRRRKKARKSGDDAKASTAEGSIPQQLKAAPPARKRPTRPAWDARDSVRRSWQEDTVEVSLPVAPHLRRHVIGPRGATVRKVEQEWPGVRVAVPSQQDARTGTVTVRGPRRQVEGAAARLKAVLQEEEKVRVSVAVMPQQRHLVVGPGGATIRRLQQEFPEVIFKVPPVRDRKSATILLVGPRRQLTAAEASVTACLAPARRPARP</sequence>
<feature type="compositionally biased region" description="Acidic residues" evidence="2">
    <location>
        <begin position="108"/>
        <end position="126"/>
    </location>
</feature>
<reference evidence="4" key="1">
    <citation type="submission" date="2015-09" db="EMBL/GenBank/DDBJ databases">
        <title>Scylla olivacea transcriptome.</title>
        <authorList>
            <person name="Ikhwanuddin M."/>
        </authorList>
    </citation>
    <scope>NUCLEOTIDE SEQUENCE</scope>
</reference>
<dbReference type="GO" id="GO:0010468">
    <property type="term" value="P:regulation of gene expression"/>
    <property type="evidence" value="ECO:0007669"/>
    <property type="project" value="UniProtKB-ARBA"/>
</dbReference>
<feature type="compositionally biased region" description="Basic and acidic residues" evidence="2">
    <location>
        <begin position="48"/>
        <end position="59"/>
    </location>
</feature>
<keyword evidence="1" id="KW-0694">RNA-binding</keyword>
<organism evidence="4">
    <name type="scientific">Scylla olivacea</name>
    <name type="common">Orange mud crab</name>
    <name type="synonym">Cancer olivacea</name>
    <dbReference type="NCBI Taxonomy" id="85551"/>
    <lineage>
        <taxon>Eukaryota</taxon>
        <taxon>Metazoa</taxon>
        <taxon>Ecdysozoa</taxon>
        <taxon>Arthropoda</taxon>
        <taxon>Crustacea</taxon>
        <taxon>Multicrustacea</taxon>
        <taxon>Malacostraca</taxon>
        <taxon>Eumalacostraca</taxon>
        <taxon>Eucarida</taxon>
        <taxon>Decapoda</taxon>
        <taxon>Pleocyemata</taxon>
        <taxon>Brachyura</taxon>
        <taxon>Eubrachyura</taxon>
        <taxon>Portunoidea</taxon>
        <taxon>Portunidae</taxon>
        <taxon>Portuninae</taxon>
        <taxon>Scylla</taxon>
    </lineage>
</organism>
<feature type="compositionally biased region" description="Basic residues" evidence="2">
    <location>
        <begin position="195"/>
        <end position="205"/>
    </location>
</feature>
<evidence type="ECO:0000256" key="2">
    <source>
        <dbReference type="SAM" id="MobiDB-lite"/>
    </source>
</evidence>
<accession>A0A0P4VRJ4</accession>
<feature type="region of interest" description="Disordered" evidence="2">
    <location>
        <begin position="193"/>
        <end position="302"/>
    </location>
</feature>
<dbReference type="InterPro" id="IPR036612">
    <property type="entry name" value="KH_dom_type_1_sf"/>
</dbReference>
<feature type="compositionally biased region" description="Basic residues" evidence="2">
    <location>
        <begin position="250"/>
        <end position="259"/>
    </location>
</feature>
<feature type="domain" description="K Homology" evidence="3">
    <location>
        <begin position="306"/>
        <end position="376"/>
    </location>
</feature>
<dbReference type="GO" id="GO:0003723">
    <property type="term" value="F:RNA binding"/>
    <property type="evidence" value="ECO:0007669"/>
    <property type="project" value="UniProtKB-UniRule"/>
</dbReference>
<feature type="compositionally biased region" description="Basic and acidic residues" evidence="2">
    <location>
        <begin position="84"/>
        <end position="107"/>
    </location>
</feature>
<feature type="compositionally biased region" description="Basic and acidic residues" evidence="2">
    <location>
        <begin position="293"/>
        <end position="302"/>
    </location>
</feature>
<feature type="domain" description="K Homology" evidence="3">
    <location>
        <begin position="379"/>
        <end position="449"/>
    </location>
</feature>
<dbReference type="SMART" id="SM00322">
    <property type="entry name" value="KH"/>
    <property type="match status" value="2"/>
</dbReference>
<dbReference type="InterPro" id="IPR004088">
    <property type="entry name" value="KH_dom_type_1"/>
</dbReference>
<dbReference type="EMBL" id="GDRN01104619">
    <property type="protein sequence ID" value="JAI57882.1"/>
    <property type="molecule type" value="Transcribed_RNA"/>
</dbReference>
<evidence type="ECO:0000256" key="1">
    <source>
        <dbReference type="PROSITE-ProRule" id="PRU00117"/>
    </source>
</evidence>
<dbReference type="Gene3D" id="3.30.1370.10">
    <property type="entry name" value="K Homology domain, type 1"/>
    <property type="match status" value="2"/>
</dbReference>
<evidence type="ECO:0000313" key="4">
    <source>
        <dbReference type="EMBL" id="JAI57882.1"/>
    </source>
</evidence>
<dbReference type="SUPFAM" id="SSF54791">
    <property type="entry name" value="Eukaryotic type KH-domain (KH-domain type I)"/>
    <property type="match status" value="1"/>
</dbReference>
<evidence type="ECO:0000259" key="3">
    <source>
        <dbReference type="SMART" id="SM00322"/>
    </source>
</evidence>
<name>A0A0P4VRJ4_SCYOL</name>
<dbReference type="AlphaFoldDB" id="A0A0P4VRJ4"/>
<feature type="region of interest" description="Disordered" evidence="2">
    <location>
        <begin position="46"/>
        <end position="139"/>
    </location>
</feature>
<proteinExistence type="predicted"/>
<dbReference type="InterPro" id="IPR004087">
    <property type="entry name" value="KH_dom"/>
</dbReference>